<gene>
    <name evidence="1" type="ORF">O4U47_14480</name>
</gene>
<comment type="caution">
    <text evidence="1">The sequence shown here is derived from an EMBL/GenBank/DDBJ whole genome shotgun (WGS) entry which is preliminary data.</text>
</comment>
<name>A0ABT4TNM8_9ACTN</name>
<proteinExistence type="predicted"/>
<accession>A0ABT4TNM8</accession>
<organism evidence="1 2">
    <name type="scientific">Nocardiopsis suaedae</name>
    <dbReference type="NCBI Taxonomy" id="3018444"/>
    <lineage>
        <taxon>Bacteria</taxon>
        <taxon>Bacillati</taxon>
        <taxon>Actinomycetota</taxon>
        <taxon>Actinomycetes</taxon>
        <taxon>Streptosporangiales</taxon>
        <taxon>Nocardiopsidaceae</taxon>
        <taxon>Nocardiopsis</taxon>
    </lineage>
</organism>
<evidence type="ECO:0000313" key="2">
    <source>
        <dbReference type="Proteomes" id="UP001165685"/>
    </source>
</evidence>
<keyword evidence="2" id="KW-1185">Reference proteome</keyword>
<dbReference type="Proteomes" id="UP001165685">
    <property type="component" value="Unassembled WGS sequence"/>
</dbReference>
<dbReference type="RefSeq" id="WP_270678375.1">
    <property type="nucleotide sequence ID" value="NZ_JAQFWP010000024.1"/>
</dbReference>
<sequence>MANRYRYLRPSRPRACRTKRRFPTQQAAAARLAEIAAAPRTRVIPHRAYPCEWCSGWHLSSKEAA</sequence>
<evidence type="ECO:0000313" key="1">
    <source>
        <dbReference type="EMBL" id="MDA2805722.1"/>
    </source>
</evidence>
<reference evidence="1" key="1">
    <citation type="submission" date="2023-01" db="EMBL/GenBank/DDBJ databases">
        <title>Draft genome sequence of Nocardiopsis sp. LSu2-4 isolated from halophytes.</title>
        <authorList>
            <person name="Duangmal K."/>
            <person name="Chantavorakit T."/>
        </authorList>
    </citation>
    <scope>NUCLEOTIDE SEQUENCE</scope>
    <source>
        <strain evidence="1">LSu2-4</strain>
    </source>
</reference>
<protein>
    <submittedName>
        <fullName evidence="1">Uncharacterized protein</fullName>
    </submittedName>
</protein>
<dbReference type="EMBL" id="JAQFWP010000024">
    <property type="protein sequence ID" value="MDA2805722.1"/>
    <property type="molecule type" value="Genomic_DNA"/>
</dbReference>